<dbReference type="PROSITE" id="PS51257">
    <property type="entry name" value="PROKAR_LIPOPROTEIN"/>
    <property type="match status" value="1"/>
</dbReference>
<evidence type="ECO:0000256" key="1">
    <source>
        <dbReference type="PROSITE-ProRule" id="PRU00339"/>
    </source>
</evidence>
<gene>
    <name evidence="4" type="ORF">SAMN04487958_10967</name>
</gene>
<dbReference type="Pfam" id="PF13529">
    <property type="entry name" value="Peptidase_C39_2"/>
    <property type="match status" value="1"/>
</dbReference>
<sequence>MKPFFMNTIYCFQNARLAGVFILVLLLTACASAPQLRDSTEQRLPRQSEISDVPFYAQTEYQCGPAALAMVLNHQGVDTDVETLIPQVFIPGREGSVQPEMLATVRRHERIAYPIRGSFDDLLGHLAGGDPVLVMQNLSLAAFPMWHYAVAIGYDLDDDTLILRSGEIERHTLSFSRFDATWARTDRWGFVVAKPGTLPEGITARNAINAISAYEEAHGPEATLGSWQAMTERYPNNAIGQFGLANAYYANQQPDKALSAFQAAAQRDPQMGAAWLNIGLLQLQRDQPEAAREALSKAAAIEGSWQERAQEVLENQLGR</sequence>
<feature type="domain" description="Peptidase C39-like" evidence="3">
    <location>
        <begin position="52"/>
        <end position="162"/>
    </location>
</feature>
<dbReference type="NCBIfam" id="NF033920">
    <property type="entry name" value="C39_PA2778_fam"/>
    <property type="match status" value="1"/>
</dbReference>
<keyword evidence="5" id="KW-1185">Reference proteome</keyword>
<evidence type="ECO:0000313" key="4">
    <source>
        <dbReference type="EMBL" id="SES20282.1"/>
    </source>
</evidence>
<dbReference type="InterPro" id="IPR039564">
    <property type="entry name" value="Peptidase_C39-like"/>
</dbReference>
<organism evidence="4 5">
    <name type="scientific">Vreelandella subterranea</name>
    <dbReference type="NCBI Taxonomy" id="416874"/>
    <lineage>
        <taxon>Bacteria</taxon>
        <taxon>Pseudomonadati</taxon>
        <taxon>Pseudomonadota</taxon>
        <taxon>Gammaproteobacteria</taxon>
        <taxon>Oceanospirillales</taxon>
        <taxon>Halomonadaceae</taxon>
        <taxon>Vreelandella</taxon>
    </lineage>
</organism>
<protein>
    <submittedName>
        <fullName evidence="4">TPR repeat-containing protein</fullName>
    </submittedName>
</protein>
<dbReference type="InterPro" id="IPR011990">
    <property type="entry name" value="TPR-like_helical_dom_sf"/>
</dbReference>
<evidence type="ECO:0000313" key="5">
    <source>
        <dbReference type="Proteomes" id="UP000198505"/>
    </source>
</evidence>
<accession>A0A1H9VF66</accession>
<proteinExistence type="predicted"/>
<feature type="chain" id="PRO_5011577229" evidence="2">
    <location>
        <begin position="34"/>
        <end position="319"/>
    </location>
</feature>
<dbReference type="SMART" id="SM00028">
    <property type="entry name" value="TPR"/>
    <property type="match status" value="2"/>
</dbReference>
<reference evidence="5" key="1">
    <citation type="submission" date="2016-10" db="EMBL/GenBank/DDBJ databases">
        <authorList>
            <person name="Varghese N."/>
            <person name="Submissions S."/>
        </authorList>
    </citation>
    <scope>NUCLEOTIDE SEQUENCE [LARGE SCALE GENOMIC DNA]</scope>
    <source>
        <strain evidence="5">CGMCC 1.6495</strain>
    </source>
</reference>
<keyword evidence="1" id="KW-0802">TPR repeat</keyword>
<evidence type="ECO:0000256" key="2">
    <source>
        <dbReference type="SAM" id="SignalP"/>
    </source>
</evidence>
<dbReference type="EMBL" id="FOGS01000009">
    <property type="protein sequence ID" value="SES20282.1"/>
    <property type="molecule type" value="Genomic_DNA"/>
</dbReference>
<feature type="signal peptide" evidence="2">
    <location>
        <begin position="1"/>
        <end position="33"/>
    </location>
</feature>
<dbReference type="PROSITE" id="PS50005">
    <property type="entry name" value="TPR"/>
    <property type="match status" value="1"/>
</dbReference>
<dbReference type="Proteomes" id="UP000198505">
    <property type="component" value="Unassembled WGS sequence"/>
</dbReference>
<dbReference type="Gene3D" id="3.90.70.10">
    <property type="entry name" value="Cysteine proteinases"/>
    <property type="match status" value="1"/>
</dbReference>
<dbReference type="AlphaFoldDB" id="A0A1H9VF66"/>
<feature type="repeat" description="TPR" evidence="1">
    <location>
        <begin position="238"/>
        <end position="271"/>
    </location>
</feature>
<dbReference type="Gene3D" id="1.25.40.10">
    <property type="entry name" value="Tetratricopeptide repeat domain"/>
    <property type="match status" value="1"/>
</dbReference>
<dbReference type="Pfam" id="PF13432">
    <property type="entry name" value="TPR_16"/>
    <property type="match status" value="1"/>
</dbReference>
<dbReference type="InterPro" id="IPR019734">
    <property type="entry name" value="TPR_rpt"/>
</dbReference>
<dbReference type="STRING" id="416874.SAMN04487958_10967"/>
<name>A0A1H9VF66_9GAMM</name>
<dbReference type="SUPFAM" id="SSF48452">
    <property type="entry name" value="TPR-like"/>
    <property type="match status" value="1"/>
</dbReference>
<dbReference type="CDD" id="cd02549">
    <property type="entry name" value="Peptidase_C39A"/>
    <property type="match status" value="1"/>
</dbReference>
<keyword evidence="2" id="KW-0732">Signal</keyword>
<dbReference type="InterPro" id="IPR039563">
    <property type="entry name" value="Peptidase_C39_single_dom"/>
</dbReference>
<evidence type="ECO:0000259" key="3">
    <source>
        <dbReference type="Pfam" id="PF13529"/>
    </source>
</evidence>